<organism evidence="1 2">
    <name type="scientific">Acanthoscelides obtectus</name>
    <name type="common">Bean weevil</name>
    <name type="synonym">Bruchus obtectus</name>
    <dbReference type="NCBI Taxonomy" id="200917"/>
    <lineage>
        <taxon>Eukaryota</taxon>
        <taxon>Metazoa</taxon>
        <taxon>Ecdysozoa</taxon>
        <taxon>Arthropoda</taxon>
        <taxon>Hexapoda</taxon>
        <taxon>Insecta</taxon>
        <taxon>Pterygota</taxon>
        <taxon>Neoptera</taxon>
        <taxon>Endopterygota</taxon>
        <taxon>Coleoptera</taxon>
        <taxon>Polyphaga</taxon>
        <taxon>Cucujiformia</taxon>
        <taxon>Chrysomeloidea</taxon>
        <taxon>Chrysomelidae</taxon>
        <taxon>Bruchinae</taxon>
        <taxon>Bruchini</taxon>
        <taxon>Acanthoscelides</taxon>
    </lineage>
</organism>
<gene>
    <name evidence="1" type="ORF">ACAOBT_LOCUS2653</name>
</gene>
<dbReference type="AlphaFoldDB" id="A0A9P0NYW5"/>
<dbReference type="Proteomes" id="UP001152888">
    <property type="component" value="Unassembled WGS sequence"/>
</dbReference>
<dbReference type="EMBL" id="CAKOFQ010006677">
    <property type="protein sequence ID" value="CAH1958458.1"/>
    <property type="molecule type" value="Genomic_DNA"/>
</dbReference>
<evidence type="ECO:0000313" key="1">
    <source>
        <dbReference type="EMBL" id="CAH1958458.1"/>
    </source>
</evidence>
<reference evidence="1" key="1">
    <citation type="submission" date="2022-03" db="EMBL/GenBank/DDBJ databases">
        <authorList>
            <person name="Sayadi A."/>
        </authorList>
    </citation>
    <scope>NUCLEOTIDE SEQUENCE</scope>
</reference>
<evidence type="ECO:0000313" key="2">
    <source>
        <dbReference type="Proteomes" id="UP001152888"/>
    </source>
</evidence>
<sequence length="98" mass="10894">MVQLANIQQNQEMGNQEIRTDDSNIIFEIVERDAVPSDFEDVNIIPVNSQHNDDIASTEVNDEIGILQPTANDIFFKAEKNAPTLNEFASQGKCTSPT</sequence>
<comment type="caution">
    <text evidence="1">The sequence shown here is derived from an EMBL/GenBank/DDBJ whole genome shotgun (WGS) entry which is preliminary data.</text>
</comment>
<keyword evidence="2" id="KW-1185">Reference proteome</keyword>
<protein>
    <submittedName>
        <fullName evidence="1">Uncharacterized protein</fullName>
    </submittedName>
</protein>
<proteinExistence type="predicted"/>
<accession>A0A9P0NYW5</accession>
<name>A0A9P0NYW5_ACAOB</name>